<comment type="caution">
    <text evidence="1">The sequence shown here is derived from an EMBL/GenBank/DDBJ whole genome shotgun (WGS) entry which is preliminary data.</text>
</comment>
<dbReference type="EMBL" id="BLAL01000324">
    <property type="protein sequence ID" value="GET03505.1"/>
    <property type="molecule type" value="Genomic_DNA"/>
</dbReference>
<evidence type="ECO:0000313" key="1">
    <source>
        <dbReference type="EMBL" id="GET03505.1"/>
    </source>
</evidence>
<evidence type="ECO:0000313" key="2">
    <source>
        <dbReference type="Proteomes" id="UP000615446"/>
    </source>
</evidence>
<reference evidence="1" key="1">
    <citation type="submission" date="2019-10" db="EMBL/GenBank/DDBJ databases">
        <title>Conservation and host-specific expression of non-tandemly repeated heterogenous ribosome RNA gene in arbuscular mycorrhizal fungi.</title>
        <authorList>
            <person name="Maeda T."/>
            <person name="Kobayashi Y."/>
            <person name="Nakagawa T."/>
            <person name="Ezawa T."/>
            <person name="Yamaguchi K."/>
            <person name="Bino T."/>
            <person name="Nishimoto Y."/>
            <person name="Shigenobu S."/>
            <person name="Kawaguchi M."/>
        </authorList>
    </citation>
    <scope>NUCLEOTIDE SEQUENCE</scope>
    <source>
        <strain evidence="1">HR1</strain>
    </source>
</reference>
<proteinExistence type="predicted"/>
<gene>
    <name evidence="1" type="ORF">RCL2_002984400</name>
</gene>
<dbReference type="AlphaFoldDB" id="A0A8H3R8A8"/>
<protein>
    <submittedName>
        <fullName evidence="1">Uncharacterized protein</fullName>
    </submittedName>
</protein>
<organism evidence="1 2">
    <name type="scientific">Rhizophagus clarus</name>
    <dbReference type="NCBI Taxonomy" id="94130"/>
    <lineage>
        <taxon>Eukaryota</taxon>
        <taxon>Fungi</taxon>
        <taxon>Fungi incertae sedis</taxon>
        <taxon>Mucoromycota</taxon>
        <taxon>Glomeromycotina</taxon>
        <taxon>Glomeromycetes</taxon>
        <taxon>Glomerales</taxon>
        <taxon>Glomeraceae</taxon>
        <taxon>Rhizophagus</taxon>
    </lineage>
</organism>
<sequence>MSHGVNTCRLSYRDLHVIFHQILPGTSLFSIIVKRITISFEIENRLLYYLVLNGTERAAASQSDTPTYLYCILIWRHCKNRATVLPCTQSNDREKIIRQYETSTGASINVTTEQNATKLTISGNSSQFRKAKVLIRDSLESSSFIPTVYYYILAGSVSNNDKLRFVKFDEEIIDINDDGGGGDDDDDDSLEDSGRETRYFVEFLQKNNETDGDDDAENFLDLITPCHFNISSKIDDCLERLCLKVKTTIKRSFAFPDKIIFKPELYFGKVLYFDIINPGDTFVLQEWTVNTEFLQGSTQIEENFRILQQKFGFKLESDQFFHEQNKGKISIFYTTEFKRRRKIKLHWSELENKWKIIINAHGLNRLANIDIISGSKEPDFRLSLKTFYDLPPEGSEIEEAINKVQSRTFSKKNNMWFESEDFNDTLIKKAVVRQVIEKKRYKNEKFSITISKVKQDKEGKITIQNFIILKHLFWKQNICLDNVDEFMKSVTETFHYAQELMNTRFDSI</sequence>
<dbReference type="OrthoDB" id="442947at2759"/>
<dbReference type="Proteomes" id="UP000615446">
    <property type="component" value="Unassembled WGS sequence"/>
</dbReference>
<accession>A0A8H3R8A8</accession>
<name>A0A8H3R8A8_9GLOM</name>